<reference evidence="2 3" key="1">
    <citation type="submission" date="2017-09" db="EMBL/GenBank/DDBJ databases">
        <title>WGS assembly of Aquilegia coerulea Goldsmith.</title>
        <authorList>
            <person name="Hodges S."/>
            <person name="Kramer E."/>
            <person name="Nordborg M."/>
            <person name="Tomkins J."/>
            <person name="Borevitz J."/>
            <person name="Derieg N."/>
            <person name="Yan J."/>
            <person name="Mihaltcheva S."/>
            <person name="Hayes R.D."/>
            <person name="Rokhsar D."/>
        </authorList>
    </citation>
    <scope>NUCLEOTIDE SEQUENCE [LARGE SCALE GENOMIC DNA]</scope>
    <source>
        <strain evidence="3">cv. Goldsmith</strain>
    </source>
</reference>
<protein>
    <recommendedName>
        <fullName evidence="4">EGF-like domain-containing protein</fullName>
    </recommendedName>
</protein>
<proteinExistence type="predicted"/>
<sequence length="132" mass="14549">MEKSFFKLFSLVVLLVVAGLPFMKHVNAQGTPCDTRQDCPCPRGHLGVCDNHGCLCETEKRPAPCDTSQNCPCPGGHYGVCDNHGCICNVMHFRCNDEHTCRCPGHQHGWCDRHGCLCVVESQLETESTSTI</sequence>
<dbReference type="OrthoDB" id="10428728at2759"/>
<feature type="chain" id="PRO_5013774469" description="EGF-like domain-containing protein" evidence="1">
    <location>
        <begin position="29"/>
        <end position="132"/>
    </location>
</feature>
<organism evidence="2 3">
    <name type="scientific">Aquilegia coerulea</name>
    <name type="common">Rocky mountain columbine</name>
    <dbReference type="NCBI Taxonomy" id="218851"/>
    <lineage>
        <taxon>Eukaryota</taxon>
        <taxon>Viridiplantae</taxon>
        <taxon>Streptophyta</taxon>
        <taxon>Embryophyta</taxon>
        <taxon>Tracheophyta</taxon>
        <taxon>Spermatophyta</taxon>
        <taxon>Magnoliopsida</taxon>
        <taxon>Ranunculales</taxon>
        <taxon>Ranunculaceae</taxon>
        <taxon>Thalictroideae</taxon>
        <taxon>Aquilegia</taxon>
    </lineage>
</organism>
<name>A0A2G5F5S5_AQUCA</name>
<evidence type="ECO:0000313" key="2">
    <source>
        <dbReference type="EMBL" id="PIA63342.1"/>
    </source>
</evidence>
<keyword evidence="3" id="KW-1185">Reference proteome</keyword>
<feature type="signal peptide" evidence="1">
    <location>
        <begin position="1"/>
        <end position="28"/>
    </location>
</feature>
<gene>
    <name evidence="2" type="ORF">AQUCO_00200988v1</name>
</gene>
<accession>A0A2G5F5S5</accession>
<keyword evidence="1" id="KW-0732">Signal</keyword>
<evidence type="ECO:0000313" key="3">
    <source>
        <dbReference type="Proteomes" id="UP000230069"/>
    </source>
</evidence>
<dbReference type="InParanoid" id="A0A2G5F5S5"/>
<dbReference type="AlphaFoldDB" id="A0A2G5F5S5"/>
<evidence type="ECO:0008006" key="4">
    <source>
        <dbReference type="Google" id="ProtNLM"/>
    </source>
</evidence>
<dbReference type="EMBL" id="KZ305019">
    <property type="protein sequence ID" value="PIA63342.1"/>
    <property type="molecule type" value="Genomic_DNA"/>
</dbReference>
<dbReference type="Proteomes" id="UP000230069">
    <property type="component" value="Unassembled WGS sequence"/>
</dbReference>
<evidence type="ECO:0000256" key="1">
    <source>
        <dbReference type="SAM" id="SignalP"/>
    </source>
</evidence>